<proteinExistence type="predicted"/>
<sequence length="112" mass="13400">MFNLFKKDEIIPEILITYKWRCPDEIEVSIKSSEDGGYIAYINNLPGCITQAENGEELFEMIHDSIYTYLEVPRRYQPFMPTYFPPEDLRQQLNIKIPEKYLKDKFVLQRTQ</sequence>
<dbReference type="InterPro" id="IPR035069">
    <property type="entry name" value="TTHA1013/TTHA0281-like"/>
</dbReference>
<protein>
    <recommendedName>
        <fullName evidence="3">HicB-like antitoxin of toxin-antitoxin system domain-containing protein</fullName>
    </recommendedName>
</protein>
<name>A0A2M7UD81_9BACT</name>
<dbReference type="AlphaFoldDB" id="A0A2M7UD81"/>
<comment type="caution">
    <text evidence="1">The sequence shown here is derived from an EMBL/GenBank/DDBJ whole genome shotgun (WGS) entry which is preliminary data.</text>
</comment>
<evidence type="ECO:0000313" key="2">
    <source>
        <dbReference type="Proteomes" id="UP000231688"/>
    </source>
</evidence>
<dbReference type="SUPFAM" id="SSF143100">
    <property type="entry name" value="TTHA1013/TTHA0281-like"/>
    <property type="match status" value="1"/>
</dbReference>
<dbReference type="Proteomes" id="UP000231688">
    <property type="component" value="Unassembled WGS sequence"/>
</dbReference>
<gene>
    <name evidence="1" type="ORF">COY10_01905</name>
</gene>
<organism evidence="1 2">
    <name type="scientific">Candidatus Portnoybacteria bacterium CG_4_10_14_0_2_um_filter_43_36</name>
    <dbReference type="NCBI Taxonomy" id="1974798"/>
    <lineage>
        <taxon>Bacteria</taxon>
        <taxon>Candidatus Portnoyibacteriota</taxon>
    </lineage>
</organism>
<evidence type="ECO:0000313" key="1">
    <source>
        <dbReference type="EMBL" id="PIZ69206.1"/>
    </source>
</evidence>
<accession>A0A2M7UD81</accession>
<dbReference type="EMBL" id="PFOH01000051">
    <property type="protein sequence ID" value="PIZ69206.1"/>
    <property type="molecule type" value="Genomic_DNA"/>
</dbReference>
<evidence type="ECO:0008006" key="3">
    <source>
        <dbReference type="Google" id="ProtNLM"/>
    </source>
</evidence>
<reference evidence="2" key="1">
    <citation type="submission" date="2017-09" db="EMBL/GenBank/DDBJ databases">
        <title>Depth-based differentiation of microbial function through sediment-hosted aquifers and enrichment of novel symbionts in the deep terrestrial subsurface.</title>
        <authorList>
            <person name="Probst A.J."/>
            <person name="Ladd B."/>
            <person name="Jarett J.K."/>
            <person name="Geller-Mcgrath D.E."/>
            <person name="Sieber C.M.K."/>
            <person name="Emerson J.B."/>
            <person name="Anantharaman K."/>
            <person name="Thomas B.C."/>
            <person name="Malmstrom R."/>
            <person name="Stieglmeier M."/>
            <person name="Klingl A."/>
            <person name="Woyke T."/>
            <person name="Ryan C.M."/>
            <person name="Banfield J.F."/>
        </authorList>
    </citation>
    <scope>NUCLEOTIDE SEQUENCE [LARGE SCALE GENOMIC DNA]</scope>
</reference>
<dbReference type="Gene3D" id="3.30.160.250">
    <property type="match status" value="1"/>
</dbReference>